<dbReference type="PANTHER" id="PTHR43248">
    <property type="entry name" value="2-SUCCINYL-6-HYDROXY-2,4-CYCLOHEXADIENE-1-CARBOXYLATE SYNTHASE"/>
    <property type="match status" value="1"/>
</dbReference>
<feature type="signal peptide" evidence="3">
    <location>
        <begin position="1"/>
        <end position="22"/>
    </location>
</feature>
<sequence>MKLRTVLHWWWSTLFFLPLALGNTRLVSRGKDYSTMLVKNSPLDDPSVESYFIPGAKVYDRFFEVPLDYNDAGSQNITVFVRHLVPPGKVKDIKTLPFLLYLQGGPGFEVALPSSTSGWIQAAFDQGYQVLLLDQRGTGLSTPISAESLEFLKTDDAKAAYLTHFRADSIVRDCETIRKTLTAGRPSDSENRLALLGQSFGGFCITTYLSLFPKSVEQAFITGGVPPLVDSPEPVYRALYPRVLKRNKLYYSKFPKDVERVRAIHAYLSNNKVTLPNGGTLSSRRFLQLGIQFGFSGGYDTVHQLVVFAANELQNRGKISFKTLANIQTLQDWDTNVIYAILHEAIYCQGKQSNWAAERVLHEAPFAKEFEWRLDHLDQDQPVYFTGEMIYPFMLDDYVELQPLKNVANLLADYKGWGLLYDESVLAKNEVPIAGVSYFDDMYVDRDYSEETASKIQGFKQYITNEFGHK</sequence>
<protein>
    <submittedName>
        <fullName evidence="5">Alpha/Beta hydrolase protein</fullName>
    </submittedName>
</protein>
<evidence type="ECO:0000256" key="3">
    <source>
        <dbReference type="SAM" id="SignalP"/>
    </source>
</evidence>
<reference evidence="5" key="2">
    <citation type="submission" date="2023-02" db="EMBL/GenBank/DDBJ databases">
        <authorList>
            <consortium name="DOE Joint Genome Institute"/>
            <person name="Mondo S.J."/>
            <person name="Chang Y."/>
            <person name="Wang Y."/>
            <person name="Ahrendt S."/>
            <person name="Andreopoulos W."/>
            <person name="Barry K."/>
            <person name="Beard J."/>
            <person name="Benny G.L."/>
            <person name="Blankenship S."/>
            <person name="Bonito G."/>
            <person name="Cuomo C."/>
            <person name="Desiro A."/>
            <person name="Gervers K.A."/>
            <person name="Hundley H."/>
            <person name="Kuo A."/>
            <person name="LaButti K."/>
            <person name="Lang B.F."/>
            <person name="Lipzen A."/>
            <person name="O'Donnell K."/>
            <person name="Pangilinan J."/>
            <person name="Reynolds N."/>
            <person name="Sandor L."/>
            <person name="Smith M.W."/>
            <person name="Tsang A."/>
            <person name="Grigoriev I.V."/>
            <person name="Stajich J.E."/>
            <person name="Spatafora J.W."/>
        </authorList>
    </citation>
    <scope>NUCLEOTIDE SEQUENCE</scope>
    <source>
        <strain evidence="5">RSA 2281</strain>
    </source>
</reference>
<evidence type="ECO:0000259" key="4">
    <source>
        <dbReference type="Pfam" id="PF00561"/>
    </source>
</evidence>
<accession>A0AAD5JP09</accession>
<dbReference type="AlphaFoldDB" id="A0AAD5JP09"/>
<dbReference type="SUPFAM" id="SSF53474">
    <property type="entry name" value="alpha/beta-Hydrolases"/>
    <property type="match status" value="1"/>
</dbReference>
<comment type="similarity">
    <text evidence="1">Belongs to the peptidase S33 family.</text>
</comment>
<reference evidence="5" key="1">
    <citation type="journal article" date="2022" name="IScience">
        <title>Evolution of zygomycete secretomes and the origins of terrestrial fungal ecologies.</title>
        <authorList>
            <person name="Chang Y."/>
            <person name="Wang Y."/>
            <person name="Mondo S."/>
            <person name="Ahrendt S."/>
            <person name="Andreopoulos W."/>
            <person name="Barry K."/>
            <person name="Beard J."/>
            <person name="Benny G.L."/>
            <person name="Blankenship S."/>
            <person name="Bonito G."/>
            <person name="Cuomo C."/>
            <person name="Desiro A."/>
            <person name="Gervers K.A."/>
            <person name="Hundley H."/>
            <person name="Kuo A."/>
            <person name="LaButti K."/>
            <person name="Lang B.F."/>
            <person name="Lipzen A."/>
            <person name="O'Donnell K."/>
            <person name="Pangilinan J."/>
            <person name="Reynolds N."/>
            <person name="Sandor L."/>
            <person name="Smith M.E."/>
            <person name="Tsang A."/>
            <person name="Grigoriev I.V."/>
            <person name="Stajich J.E."/>
            <person name="Spatafora J.W."/>
        </authorList>
    </citation>
    <scope>NUCLEOTIDE SEQUENCE</scope>
    <source>
        <strain evidence="5">RSA 2281</strain>
    </source>
</reference>
<dbReference type="Proteomes" id="UP001209540">
    <property type="component" value="Unassembled WGS sequence"/>
</dbReference>
<keyword evidence="6" id="KW-1185">Reference proteome</keyword>
<keyword evidence="3" id="KW-0732">Signal</keyword>
<keyword evidence="2 5" id="KW-0378">Hydrolase</keyword>
<name>A0AAD5JP09_9FUNG</name>
<evidence type="ECO:0000256" key="1">
    <source>
        <dbReference type="ARBA" id="ARBA00010088"/>
    </source>
</evidence>
<feature type="chain" id="PRO_5042097815" evidence="3">
    <location>
        <begin position="23"/>
        <end position="470"/>
    </location>
</feature>
<dbReference type="PANTHER" id="PTHR43248:SF2">
    <property type="entry name" value="PROLYL AMINOPEPTIDASE"/>
    <property type="match status" value="1"/>
</dbReference>
<organism evidence="5 6">
    <name type="scientific">Phascolomyces articulosus</name>
    <dbReference type="NCBI Taxonomy" id="60185"/>
    <lineage>
        <taxon>Eukaryota</taxon>
        <taxon>Fungi</taxon>
        <taxon>Fungi incertae sedis</taxon>
        <taxon>Mucoromycota</taxon>
        <taxon>Mucoromycotina</taxon>
        <taxon>Mucoromycetes</taxon>
        <taxon>Mucorales</taxon>
        <taxon>Lichtheimiaceae</taxon>
        <taxon>Phascolomyces</taxon>
    </lineage>
</organism>
<dbReference type="EMBL" id="JAIXMP010000040">
    <property type="protein sequence ID" value="KAI9248042.1"/>
    <property type="molecule type" value="Genomic_DNA"/>
</dbReference>
<dbReference type="InterPro" id="IPR000073">
    <property type="entry name" value="AB_hydrolase_1"/>
</dbReference>
<comment type="caution">
    <text evidence="5">The sequence shown here is derived from an EMBL/GenBank/DDBJ whole genome shotgun (WGS) entry which is preliminary data.</text>
</comment>
<dbReference type="InterPro" id="IPR051601">
    <property type="entry name" value="Serine_prot/Carboxylest_S33"/>
</dbReference>
<evidence type="ECO:0000313" key="5">
    <source>
        <dbReference type="EMBL" id="KAI9248042.1"/>
    </source>
</evidence>
<dbReference type="PRINTS" id="PR00793">
    <property type="entry name" value="PROAMNOPTASE"/>
</dbReference>
<dbReference type="GO" id="GO:0008233">
    <property type="term" value="F:peptidase activity"/>
    <property type="evidence" value="ECO:0007669"/>
    <property type="project" value="InterPro"/>
</dbReference>
<dbReference type="Gene3D" id="3.40.50.1820">
    <property type="entry name" value="alpha/beta hydrolase"/>
    <property type="match status" value="1"/>
</dbReference>
<dbReference type="InterPro" id="IPR029058">
    <property type="entry name" value="AB_hydrolase_fold"/>
</dbReference>
<gene>
    <name evidence="5" type="ORF">BDA99DRAFT_446511</name>
</gene>
<evidence type="ECO:0000256" key="2">
    <source>
        <dbReference type="ARBA" id="ARBA00022801"/>
    </source>
</evidence>
<proteinExistence type="inferred from homology"/>
<evidence type="ECO:0000313" key="6">
    <source>
        <dbReference type="Proteomes" id="UP001209540"/>
    </source>
</evidence>
<dbReference type="InterPro" id="IPR002410">
    <property type="entry name" value="Peptidase_S33"/>
</dbReference>
<feature type="domain" description="AB hydrolase-1" evidence="4">
    <location>
        <begin position="98"/>
        <end position="247"/>
    </location>
</feature>
<dbReference type="GO" id="GO:0006508">
    <property type="term" value="P:proteolysis"/>
    <property type="evidence" value="ECO:0007669"/>
    <property type="project" value="InterPro"/>
</dbReference>
<dbReference type="Pfam" id="PF00561">
    <property type="entry name" value="Abhydrolase_1"/>
    <property type="match status" value="1"/>
</dbReference>